<organism evidence="3">
    <name type="scientific">Eucalyptus grandis</name>
    <name type="common">Flooded gum</name>
    <dbReference type="NCBI Taxonomy" id="71139"/>
    <lineage>
        <taxon>Eukaryota</taxon>
        <taxon>Viridiplantae</taxon>
        <taxon>Streptophyta</taxon>
        <taxon>Embryophyta</taxon>
        <taxon>Tracheophyta</taxon>
        <taxon>Spermatophyta</taxon>
        <taxon>Magnoliopsida</taxon>
        <taxon>eudicotyledons</taxon>
        <taxon>Gunneridae</taxon>
        <taxon>Pentapetalae</taxon>
        <taxon>rosids</taxon>
        <taxon>malvids</taxon>
        <taxon>Myrtales</taxon>
        <taxon>Myrtaceae</taxon>
        <taxon>Myrtoideae</taxon>
        <taxon>Eucalypteae</taxon>
        <taxon>Eucalyptus</taxon>
    </lineage>
</organism>
<dbReference type="eggNOG" id="ENOG502S6ZX">
    <property type="taxonomic scope" value="Eukaryota"/>
</dbReference>
<dbReference type="PROSITE" id="PS50053">
    <property type="entry name" value="UBIQUITIN_2"/>
    <property type="match status" value="1"/>
</dbReference>
<dbReference type="GO" id="GO:0005654">
    <property type="term" value="C:nucleoplasm"/>
    <property type="evidence" value="ECO:0000318"/>
    <property type="project" value="GO_Central"/>
</dbReference>
<dbReference type="PANTHER" id="PTHR10621">
    <property type="entry name" value="UV EXCISION REPAIR PROTEIN RAD23"/>
    <property type="match status" value="1"/>
</dbReference>
<evidence type="ECO:0000313" key="3">
    <source>
        <dbReference type="EMBL" id="KCW89422.1"/>
    </source>
</evidence>
<dbReference type="GO" id="GO:0043130">
    <property type="term" value="F:ubiquitin binding"/>
    <property type="evidence" value="ECO:0000318"/>
    <property type="project" value="GO_Central"/>
</dbReference>
<dbReference type="InParanoid" id="A0A059DFW7"/>
<dbReference type="InterPro" id="IPR029071">
    <property type="entry name" value="Ubiquitin-like_domsf"/>
</dbReference>
<dbReference type="GO" id="GO:0043161">
    <property type="term" value="P:proteasome-mediated ubiquitin-dependent protein catabolic process"/>
    <property type="evidence" value="ECO:0000318"/>
    <property type="project" value="GO_Central"/>
</dbReference>
<dbReference type="Gramene" id="KCW89422">
    <property type="protein sequence ID" value="KCW89422"/>
    <property type="gene ID" value="EUGRSUZ_A01721"/>
</dbReference>
<dbReference type="AlphaFoldDB" id="A0A059DFW7"/>
<dbReference type="GO" id="GO:0070628">
    <property type="term" value="F:proteasome binding"/>
    <property type="evidence" value="ECO:0000318"/>
    <property type="project" value="GO_Central"/>
</dbReference>
<dbReference type="OMA" id="DESHIYI"/>
<evidence type="ECO:0000256" key="1">
    <source>
        <dbReference type="SAM" id="MobiDB-lite"/>
    </source>
</evidence>
<dbReference type="InterPro" id="IPR000626">
    <property type="entry name" value="Ubiquitin-like_dom"/>
</dbReference>
<accession>A0A059DFW7</accession>
<gene>
    <name evidence="3" type="ORF">EUGRSUZ_A01721</name>
</gene>
<reference evidence="3" key="1">
    <citation type="submission" date="2013-07" db="EMBL/GenBank/DDBJ databases">
        <title>The genome of Eucalyptus grandis.</title>
        <authorList>
            <person name="Schmutz J."/>
            <person name="Hayes R."/>
            <person name="Myburg A."/>
            <person name="Tuskan G."/>
            <person name="Grattapaglia D."/>
            <person name="Rokhsar D.S."/>
        </authorList>
    </citation>
    <scope>NUCLEOTIDE SEQUENCE</scope>
    <source>
        <tissue evidence="3">Leaf extractions</tissue>
    </source>
</reference>
<protein>
    <recommendedName>
        <fullName evidence="2">Ubiquitin-like domain-containing protein</fullName>
    </recommendedName>
</protein>
<dbReference type="GO" id="GO:0031593">
    <property type="term" value="F:polyubiquitin modification-dependent protein binding"/>
    <property type="evidence" value="ECO:0000318"/>
    <property type="project" value="GO_Central"/>
</dbReference>
<dbReference type="PANTHER" id="PTHR10621:SF61">
    <property type="entry name" value="UBIQUITIN FAMILY PROTEIN"/>
    <property type="match status" value="1"/>
</dbReference>
<dbReference type="GO" id="GO:0005829">
    <property type="term" value="C:cytosol"/>
    <property type="evidence" value="ECO:0000318"/>
    <property type="project" value="GO_Central"/>
</dbReference>
<evidence type="ECO:0000259" key="2">
    <source>
        <dbReference type="PROSITE" id="PS50053"/>
    </source>
</evidence>
<proteinExistence type="predicted"/>
<feature type="domain" description="Ubiquitin-like" evidence="2">
    <location>
        <begin position="1"/>
        <end position="83"/>
    </location>
</feature>
<feature type="region of interest" description="Disordered" evidence="1">
    <location>
        <begin position="79"/>
        <end position="110"/>
    </location>
</feature>
<dbReference type="EMBL" id="KK198753">
    <property type="protein sequence ID" value="KCW89422.1"/>
    <property type="molecule type" value="Genomic_DNA"/>
</dbReference>
<dbReference type="Gene3D" id="3.10.20.90">
    <property type="entry name" value="Phosphatidylinositol 3-kinase Catalytic Subunit, Chain A, domain 1"/>
    <property type="match status" value="1"/>
</dbReference>
<feature type="compositionally biased region" description="Low complexity" evidence="1">
    <location>
        <begin position="94"/>
        <end position="110"/>
    </location>
</feature>
<dbReference type="SUPFAM" id="SSF54236">
    <property type="entry name" value="Ubiquitin-like"/>
    <property type="match status" value="1"/>
</dbReference>
<name>A0A059DFW7_EUCGR</name>
<sequence>MKVVLEILTGILFSADVPGDGTVADLKQVIGAQQKLPCDRLILLPGDSDRRHPIKDDEDGAPLVDVGIKEGSHIYLFFKPVDPDDSDQPPPPAVAVDSADASPEDQTVVT</sequence>